<evidence type="ECO:0000313" key="3">
    <source>
        <dbReference type="Proteomes" id="UP001611162"/>
    </source>
</evidence>
<gene>
    <name evidence="2" type="ORF">ACH4TF_03155</name>
</gene>
<sequence length="175" mass="17824">MDTTRIPHDPVLIKHQPPTVRPLPGVTDDAIYAARVWDLIRADEATRAPVVTAYAAPPAQPVPAPQAPPVQAPAVSAAPSAQSIPAWAKTTALLAPTIGGGIAAAGYGLSAAAPGLAAMSQLLWPIAALAAACPLAGAALIRAVRGRTAETQPQQITQNIHAGLFGRANGTINHR</sequence>
<keyword evidence="1" id="KW-0812">Transmembrane</keyword>
<evidence type="ECO:0000256" key="1">
    <source>
        <dbReference type="SAM" id="Phobius"/>
    </source>
</evidence>
<name>A0ABW7SZP7_9ACTN</name>
<dbReference type="Proteomes" id="UP001611162">
    <property type="component" value="Unassembled WGS sequence"/>
</dbReference>
<organism evidence="2 3">
    <name type="scientific">Streptomyces abikoensis</name>
    <dbReference type="NCBI Taxonomy" id="97398"/>
    <lineage>
        <taxon>Bacteria</taxon>
        <taxon>Bacillati</taxon>
        <taxon>Actinomycetota</taxon>
        <taxon>Actinomycetes</taxon>
        <taxon>Kitasatosporales</taxon>
        <taxon>Streptomycetaceae</taxon>
        <taxon>Streptomyces</taxon>
    </lineage>
</organism>
<feature type="transmembrane region" description="Helical" evidence="1">
    <location>
        <begin position="92"/>
        <end position="110"/>
    </location>
</feature>
<dbReference type="EMBL" id="JBIRRB010000001">
    <property type="protein sequence ID" value="MFI0909436.1"/>
    <property type="molecule type" value="Genomic_DNA"/>
</dbReference>
<dbReference type="RefSeq" id="WP_397612007.1">
    <property type="nucleotide sequence ID" value="NZ_JBIRRB010000001.1"/>
</dbReference>
<feature type="transmembrane region" description="Helical" evidence="1">
    <location>
        <begin position="122"/>
        <end position="141"/>
    </location>
</feature>
<keyword evidence="1" id="KW-0472">Membrane</keyword>
<reference evidence="2 3" key="1">
    <citation type="submission" date="2024-10" db="EMBL/GenBank/DDBJ databases">
        <title>The Natural Products Discovery Center: Release of the First 8490 Sequenced Strains for Exploring Actinobacteria Biosynthetic Diversity.</title>
        <authorList>
            <person name="Kalkreuter E."/>
            <person name="Kautsar S.A."/>
            <person name="Yang D."/>
            <person name="Bader C.D."/>
            <person name="Teijaro C.N."/>
            <person name="Fluegel L."/>
            <person name="Davis C.M."/>
            <person name="Simpson J.R."/>
            <person name="Lauterbach L."/>
            <person name="Steele A.D."/>
            <person name="Gui C."/>
            <person name="Meng S."/>
            <person name="Li G."/>
            <person name="Viehrig K."/>
            <person name="Ye F."/>
            <person name="Su P."/>
            <person name="Kiefer A.F."/>
            <person name="Nichols A."/>
            <person name="Cepeda A.J."/>
            <person name="Yan W."/>
            <person name="Fan B."/>
            <person name="Jiang Y."/>
            <person name="Adhikari A."/>
            <person name="Zheng C.-J."/>
            <person name="Schuster L."/>
            <person name="Cowan T.M."/>
            <person name="Smanski M.J."/>
            <person name="Chevrette M.G."/>
            <person name="De Carvalho L.P.S."/>
            <person name="Shen B."/>
        </authorList>
    </citation>
    <scope>NUCLEOTIDE SEQUENCE [LARGE SCALE GENOMIC DNA]</scope>
    <source>
        <strain evidence="2 3">NPDC020979</strain>
    </source>
</reference>
<accession>A0ABW7SZP7</accession>
<evidence type="ECO:0000313" key="2">
    <source>
        <dbReference type="EMBL" id="MFI0909436.1"/>
    </source>
</evidence>
<keyword evidence="1" id="KW-1133">Transmembrane helix</keyword>
<comment type="caution">
    <text evidence="2">The sequence shown here is derived from an EMBL/GenBank/DDBJ whole genome shotgun (WGS) entry which is preliminary data.</text>
</comment>
<keyword evidence="3" id="KW-1185">Reference proteome</keyword>
<protein>
    <submittedName>
        <fullName evidence="2">Uncharacterized protein</fullName>
    </submittedName>
</protein>
<proteinExistence type="predicted"/>